<dbReference type="VEuPathDB" id="VectorBase:AAEL007703"/>
<dbReference type="Proteomes" id="UP000682892">
    <property type="component" value="Chromosome 2"/>
</dbReference>
<name>Q171A5_AEDAE</name>
<accession>A6KVK8</accession>
<dbReference type="EMBL" id="CH477460">
    <property type="protein sequence ID" value="EAT40587.1"/>
    <property type="molecule type" value="Genomic_DNA"/>
</dbReference>
<dbReference type="OrthoDB" id="7762730at2759"/>
<keyword evidence="1" id="KW-0732">Signal</keyword>
<reference evidence="2" key="2">
    <citation type="journal article" date="2007" name="Science">
        <title>Genome sequence of Aedes aegypti, a major arbovirus vector.</title>
        <authorList>
            <person name="Nene V."/>
            <person name="Wortman J.R."/>
            <person name="Lawson D."/>
            <person name="Haas B."/>
            <person name="Kodira C."/>
            <person name="Tu Z.J."/>
            <person name="Loftus B."/>
            <person name="Xi Z."/>
            <person name="Megy K."/>
            <person name="Grabherr M."/>
            <person name="Ren Q."/>
            <person name="Zdobnov E.M."/>
            <person name="Lobo N.F."/>
            <person name="Campbell K.S."/>
            <person name="Brown S.E."/>
            <person name="Bonaldo M.F."/>
            <person name="Zhu J."/>
            <person name="Sinkins S.P."/>
            <person name="Hogenkamp D.G."/>
            <person name="Amedeo P."/>
            <person name="Arensburger P."/>
            <person name="Atkinson P.W."/>
            <person name="Bidwell S."/>
            <person name="Biedler J."/>
            <person name="Birney E."/>
            <person name="Bruggner R.V."/>
            <person name="Costas J."/>
            <person name="Coy M.R."/>
            <person name="Crabtree J."/>
            <person name="Crawford M."/>
            <person name="Debruyn B."/>
            <person name="Decaprio D."/>
            <person name="Eiglmeier K."/>
            <person name="Eisenstadt E."/>
            <person name="El-Dorry H."/>
            <person name="Gelbart W.M."/>
            <person name="Gomes S.L."/>
            <person name="Hammond M."/>
            <person name="Hannick L.I."/>
            <person name="Hogan J.R."/>
            <person name="Holmes M.H."/>
            <person name="Jaffe D."/>
            <person name="Johnston J.S."/>
            <person name="Kennedy R.C."/>
            <person name="Koo H."/>
            <person name="Kravitz S."/>
            <person name="Kriventseva E.V."/>
            <person name="Kulp D."/>
            <person name="Labutti K."/>
            <person name="Lee E."/>
            <person name="Li S."/>
            <person name="Lovin D.D."/>
            <person name="Mao C."/>
            <person name="Mauceli E."/>
            <person name="Menck C.F."/>
            <person name="Miller J.R."/>
            <person name="Montgomery P."/>
            <person name="Mori A."/>
            <person name="Nascimento A.L."/>
            <person name="Naveira H.F."/>
            <person name="Nusbaum C."/>
            <person name="O'leary S."/>
            <person name="Orvis J."/>
            <person name="Pertea M."/>
            <person name="Quesneville H."/>
            <person name="Reidenbach K.R."/>
            <person name="Rogers Y.H."/>
            <person name="Roth C.W."/>
            <person name="Schneider J.R."/>
            <person name="Schatz M."/>
            <person name="Shumway M."/>
            <person name="Stanke M."/>
            <person name="Stinson E.O."/>
            <person name="Tubio J.M."/>
            <person name="Vanzee J.P."/>
            <person name="Verjovski-Almeida S."/>
            <person name="Werner D."/>
            <person name="White O."/>
            <person name="Wyder S."/>
            <person name="Zeng Q."/>
            <person name="Zhao Q."/>
            <person name="Zhao Y."/>
            <person name="Hill C.A."/>
            <person name="Raikhel A.S."/>
            <person name="Soares M.B."/>
            <person name="Knudson D.L."/>
            <person name="Lee N.H."/>
            <person name="Galagan J."/>
            <person name="Salzberg S.L."/>
            <person name="Paulsen I.T."/>
            <person name="Dimopoulos G."/>
            <person name="Collins F.H."/>
            <person name="Birren B."/>
            <person name="Fraser-Liggett C.M."/>
            <person name="Severson D.W."/>
        </authorList>
    </citation>
    <scope>NUCLEOTIDE SEQUENCE [LARGE SCALE GENOMIC DNA]</scope>
    <source>
        <strain evidence="2">Liverpool</strain>
    </source>
</reference>
<gene>
    <name evidence="2" type="ORF">AaeL_AAEL007703</name>
</gene>
<accession>Q171A5</accession>
<evidence type="ECO:0000313" key="3">
    <source>
        <dbReference type="EMBL" id="EAT40587.1"/>
    </source>
</evidence>
<dbReference type="STRING" id="7159.Q171A5"/>
<dbReference type="EMBL" id="CH477460">
    <property type="protein sequence ID" value="EAT40586.1"/>
    <property type="molecule type" value="Genomic_DNA"/>
</dbReference>
<reference evidence="2" key="3">
    <citation type="submission" date="2012-09" db="EMBL/GenBank/DDBJ databases">
        <authorList>
            <consortium name="VectorBase"/>
        </authorList>
    </citation>
    <scope>NUCLEOTIDE SEQUENCE</scope>
    <source>
        <strain evidence="2">Liverpool</strain>
    </source>
</reference>
<dbReference type="PaxDb" id="7159-AAEL007703-PB"/>
<organism evidence="2 4">
    <name type="scientific">Aedes aegypti</name>
    <name type="common">Yellowfever mosquito</name>
    <name type="synonym">Culex aegypti</name>
    <dbReference type="NCBI Taxonomy" id="7159"/>
    <lineage>
        <taxon>Eukaryota</taxon>
        <taxon>Metazoa</taxon>
        <taxon>Ecdysozoa</taxon>
        <taxon>Arthropoda</taxon>
        <taxon>Hexapoda</taxon>
        <taxon>Insecta</taxon>
        <taxon>Pterygota</taxon>
        <taxon>Neoptera</taxon>
        <taxon>Endopterygota</taxon>
        <taxon>Diptera</taxon>
        <taxon>Nematocera</taxon>
        <taxon>Culicoidea</taxon>
        <taxon>Culicidae</taxon>
        <taxon>Culicinae</taxon>
        <taxon>Aedini</taxon>
        <taxon>Aedes</taxon>
        <taxon>Stegomyia</taxon>
    </lineage>
</organism>
<dbReference type="eggNOG" id="ENOG502T85U">
    <property type="taxonomic scope" value="Eukaryota"/>
</dbReference>
<reference evidence="2" key="1">
    <citation type="submission" date="2005-10" db="EMBL/GenBank/DDBJ databases">
        <authorList>
            <person name="Loftus B.J."/>
            <person name="Nene V.M."/>
            <person name="Hannick L.I."/>
            <person name="Bidwell S."/>
            <person name="Haas B."/>
            <person name="Amedeo P."/>
            <person name="Orvis J."/>
            <person name="Wortman J.R."/>
            <person name="White O.R."/>
            <person name="Salzberg S."/>
            <person name="Shumway M."/>
            <person name="Koo H."/>
            <person name="Zhao Y."/>
            <person name="Holmes M."/>
            <person name="Miller J."/>
            <person name="Schatz M."/>
            <person name="Pop M."/>
            <person name="Pai G."/>
            <person name="Utterback T."/>
            <person name="Rogers Y.-H."/>
            <person name="Kravitz S."/>
            <person name="Fraser C.M."/>
        </authorList>
    </citation>
    <scope>NUCLEOTIDE SEQUENCE</scope>
    <source>
        <strain evidence="2">Liverpool</strain>
    </source>
</reference>
<evidence type="ECO:0000313" key="2">
    <source>
        <dbReference type="EMBL" id="EAT40586.1"/>
    </source>
</evidence>
<evidence type="ECO:0000256" key="1">
    <source>
        <dbReference type="SAM" id="SignalP"/>
    </source>
</evidence>
<feature type="chain" id="PRO_5014307553" evidence="1">
    <location>
        <begin position="20"/>
        <end position="481"/>
    </location>
</feature>
<dbReference type="HOGENOM" id="CLU_568914_0_0_1"/>
<feature type="signal peptide" evidence="1">
    <location>
        <begin position="1"/>
        <end position="19"/>
    </location>
</feature>
<dbReference type="OMA" id="FVFRWPL"/>
<proteinExistence type="predicted"/>
<dbReference type="KEGG" id="aag:5569528"/>
<protein>
    <submittedName>
        <fullName evidence="3">AAEL007703-PA</fullName>
    </submittedName>
    <submittedName>
        <fullName evidence="2">AAEL007703-PB</fullName>
    </submittedName>
</protein>
<evidence type="ECO:0000313" key="4">
    <source>
        <dbReference type="Proteomes" id="UP000682892"/>
    </source>
</evidence>
<dbReference type="AlphaFoldDB" id="Q171A5"/>
<sequence length="481" mass="52743">MANALGLILLVLACAVVRGDPFFGNNYQLPQGAALSRYASEVVTNLNNARNSLSSYVRYPPTASPSLNEGAITLRDYVGNVSLLAGGVYSEVSRAATDRTTAPVVVFSKIRTRLNDLQPLLQNGSLYVDTLAANFDSEVDNSTSSYFATWHANLQSDSLHLSTLLQNVSQVIDSVAGQGLNTQQFIAALSADGLLQDLVDAVQRSSASSGHLSSTVSSLVGAINTANSFRSTANSRIQSGRLSAVSTVNSYIASSNASFNSILVATDTLFNHLKTVNDSFVFRWPLLLSDRVEQKLDLLNRSIENLIVNLHFRRNVVETHYLVTRLVFANENEPQAYLEGESEQLTRRLVNVIQPDGCASNFRTQFLGLPSTSQSQLTQCINSQLGLERQGASQVLSIANNFLRGYVTAVYDSLEICYSHPFEKMNDCLDDIVETIDFGGKFFLLDTVTFYLFEQVQAELINCHTRLLKYVQNVGLRANCQ</sequence>